<proteinExistence type="predicted"/>
<sequence length="279" mass="30633">MSRPTSWLAWMGGAPAPWHFAALEEAYALMGEGRFEEAEARARALVTARRSRQGRGRRPGTAWYATHVAVVAARAHGRRVPSSLGEVEELIAEAERTNDLPHGLLLAARVNRGLVLIDDERPVDAESETRDVLRVLARRAHPAKYRQIELAALICLGHALCTQDLYEEPETIARANLPRADDGEVAHSLRVLLVRSLAGLGRHEEALAESLEVRGRPEPPPHAVGHLELYRATALHGLGRSEEARAEAARALAACERYLHPTHSRTAALHTLLSRIPPS</sequence>
<dbReference type="RefSeq" id="WP_257854394.1">
    <property type="nucleotide sequence ID" value="NZ_CP102514.1"/>
</dbReference>
<reference evidence="1" key="1">
    <citation type="submission" date="2022-08" db="EMBL/GenBank/DDBJ databases">
        <authorList>
            <person name="Tian L."/>
        </authorList>
    </citation>
    <scope>NUCLEOTIDE SEQUENCE</scope>
    <source>
        <strain evidence="1">CM253</strain>
    </source>
</reference>
<protein>
    <recommendedName>
        <fullName evidence="3">Tetratricopeptide repeat protein</fullName>
    </recommendedName>
</protein>
<dbReference type="Gene3D" id="1.25.40.10">
    <property type="entry name" value="Tetratricopeptide repeat domain"/>
    <property type="match status" value="1"/>
</dbReference>
<dbReference type="GeneID" id="95571956"/>
<dbReference type="InterPro" id="IPR011990">
    <property type="entry name" value="TPR-like_helical_dom_sf"/>
</dbReference>
<organism evidence="1 2">
    <name type="scientific">Streptomyces yangpuensis</name>
    <dbReference type="NCBI Taxonomy" id="1648182"/>
    <lineage>
        <taxon>Bacteria</taxon>
        <taxon>Bacillati</taxon>
        <taxon>Actinomycetota</taxon>
        <taxon>Actinomycetes</taxon>
        <taxon>Kitasatosporales</taxon>
        <taxon>Streptomycetaceae</taxon>
        <taxon>Streptomyces</taxon>
    </lineage>
</organism>
<evidence type="ECO:0008006" key="3">
    <source>
        <dbReference type="Google" id="ProtNLM"/>
    </source>
</evidence>
<gene>
    <name evidence="1" type="ORF">NRK68_00705</name>
</gene>
<dbReference type="Proteomes" id="UP001057738">
    <property type="component" value="Chromosome"/>
</dbReference>
<name>A0ABY5PPE5_9ACTN</name>
<dbReference type="EMBL" id="CP102514">
    <property type="protein sequence ID" value="UUY45859.1"/>
    <property type="molecule type" value="Genomic_DNA"/>
</dbReference>
<keyword evidence="2" id="KW-1185">Reference proteome</keyword>
<accession>A0ABY5PPE5</accession>
<evidence type="ECO:0000313" key="1">
    <source>
        <dbReference type="EMBL" id="UUY45859.1"/>
    </source>
</evidence>
<evidence type="ECO:0000313" key="2">
    <source>
        <dbReference type="Proteomes" id="UP001057738"/>
    </source>
</evidence>